<reference evidence="1 2" key="1">
    <citation type="submission" date="2018-06" db="EMBL/GenBank/DDBJ databases">
        <authorList>
            <consortium name="Pathogen Informatics"/>
            <person name="Doyle S."/>
        </authorList>
    </citation>
    <scope>NUCLEOTIDE SEQUENCE [LARGE SCALE GENOMIC DNA]</scope>
    <source>
        <strain evidence="1 2">NCTC7911</strain>
    </source>
</reference>
<dbReference type="RefSeq" id="WP_115247542.1">
    <property type="nucleotide sequence ID" value="NZ_UGQC01000001.1"/>
</dbReference>
<proteinExistence type="predicted"/>
<name>A0A378QG22_MORLA</name>
<dbReference type="AlphaFoldDB" id="A0A378QG22"/>
<dbReference type="GeneID" id="302269834"/>
<dbReference type="EMBL" id="UGQC01000001">
    <property type="protein sequence ID" value="STY99847.1"/>
    <property type="molecule type" value="Genomic_DNA"/>
</dbReference>
<gene>
    <name evidence="1" type="ORF">NCTC7911_01227</name>
</gene>
<evidence type="ECO:0000313" key="2">
    <source>
        <dbReference type="Proteomes" id="UP000254107"/>
    </source>
</evidence>
<sequence length="104" mass="12331">MKFEIPQIIWEKDGNEYVSKNTFFEYVIRPNGLCKYDEGKFKECRSVDDAMDWVETVHYPDQVKKYFRVVCDRQDVASAVINDRHTAVVWSELLKEHQRLLGGK</sequence>
<keyword evidence="2" id="KW-1185">Reference proteome</keyword>
<accession>A0A378QG22</accession>
<evidence type="ECO:0000313" key="1">
    <source>
        <dbReference type="EMBL" id="STY99847.1"/>
    </source>
</evidence>
<organism evidence="1 2">
    <name type="scientific">Moraxella lacunata</name>
    <dbReference type="NCBI Taxonomy" id="477"/>
    <lineage>
        <taxon>Bacteria</taxon>
        <taxon>Pseudomonadati</taxon>
        <taxon>Pseudomonadota</taxon>
        <taxon>Gammaproteobacteria</taxon>
        <taxon>Moraxellales</taxon>
        <taxon>Moraxellaceae</taxon>
        <taxon>Moraxella</taxon>
    </lineage>
</organism>
<dbReference type="Proteomes" id="UP000254107">
    <property type="component" value="Unassembled WGS sequence"/>
</dbReference>
<protein>
    <submittedName>
        <fullName evidence="1">Uncharacterized protein</fullName>
    </submittedName>
</protein>